<keyword evidence="2 7" id="KW-0813">Transport</keyword>
<evidence type="ECO:0000256" key="5">
    <source>
        <dbReference type="ARBA" id="ARBA00022989"/>
    </source>
</evidence>
<feature type="domain" description="ABC transmembrane type-1" evidence="8">
    <location>
        <begin position="54"/>
        <end position="235"/>
    </location>
</feature>
<dbReference type="PANTHER" id="PTHR30151:SF40">
    <property type="entry name" value="TRANSPORT SYSTEM INTEGRAL MEMBRANE PROTEIN"/>
    <property type="match status" value="1"/>
</dbReference>
<feature type="transmembrane region" description="Helical" evidence="7">
    <location>
        <begin position="117"/>
        <end position="133"/>
    </location>
</feature>
<keyword evidence="10" id="KW-1185">Reference proteome</keyword>
<dbReference type="InterPro" id="IPR000515">
    <property type="entry name" value="MetI-like"/>
</dbReference>
<feature type="transmembrane region" description="Helical" evidence="7">
    <location>
        <begin position="89"/>
        <end position="111"/>
    </location>
</feature>
<evidence type="ECO:0000256" key="6">
    <source>
        <dbReference type="ARBA" id="ARBA00023136"/>
    </source>
</evidence>
<evidence type="ECO:0000259" key="8">
    <source>
        <dbReference type="PROSITE" id="PS50928"/>
    </source>
</evidence>
<dbReference type="InterPro" id="IPR035906">
    <property type="entry name" value="MetI-like_sf"/>
</dbReference>
<name>A0ABU9DLW7_9BACL</name>
<dbReference type="Gene3D" id="1.10.3720.10">
    <property type="entry name" value="MetI-like"/>
    <property type="match status" value="1"/>
</dbReference>
<sequence>MSTALRRTIFLILLLAAWEAGFRIFDWGWKFPSALQTFQAFYDGFVHGQLLEATLQSIKRLLLSFVISIAVGTVLGFLFARYRLIDDTIGFLVVALQTIPSIAWLPFAIIWFGMNDFSVIFITTLGATWTMAMSSRTGIKNIPAIYTKAALTLGTGNGFRMFYQIMVPAAFPHMMTGVRVAWAFAWRALVAGELIAKGVGLGQLLQDGRNLADTALMLCIVIIIAVLGTISDHFCFKRLEDKLLVRYGLAGPTKS</sequence>
<dbReference type="CDD" id="cd06261">
    <property type="entry name" value="TM_PBP2"/>
    <property type="match status" value="1"/>
</dbReference>
<evidence type="ECO:0000313" key="9">
    <source>
        <dbReference type="EMBL" id="MEK8129849.1"/>
    </source>
</evidence>
<evidence type="ECO:0000256" key="2">
    <source>
        <dbReference type="ARBA" id="ARBA00022448"/>
    </source>
</evidence>
<comment type="caution">
    <text evidence="9">The sequence shown here is derived from an EMBL/GenBank/DDBJ whole genome shotgun (WGS) entry which is preliminary data.</text>
</comment>
<keyword evidence="4 7" id="KW-0812">Transmembrane</keyword>
<organism evidence="9 10">
    <name type="scientific">Paenibacillus filicis</name>
    <dbReference type="NCBI Taxonomy" id="669464"/>
    <lineage>
        <taxon>Bacteria</taxon>
        <taxon>Bacillati</taxon>
        <taxon>Bacillota</taxon>
        <taxon>Bacilli</taxon>
        <taxon>Bacillales</taxon>
        <taxon>Paenibacillaceae</taxon>
        <taxon>Paenibacillus</taxon>
    </lineage>
</organism>
<feature type="transmembrane region" description="Helical" evidence="7">
    <location>
        <begin position="61"/>
        <end position="82"/>
    </location>
</feature>
<evidence type="ECO:0000256" key="7">
    <source>
        <dbReference type="RuleBase" id="RU363032"/>
    </source>
</evidence>
<reference evidence="9 10" key="1">
    <citation type="submission" date="2024-04" db="EMBL/GenBank/DDBJ databases">
        <title>draft genome sequnece of Paenibacillus filicis.</title>
        <authorList>
            <person name="Kim D.-U."/>
        </authorList>
    </citation>
    <scope>NUCLEOTIDE SEQUENCE [LARGE SCALE GENOMIC DNA]</scope>
    <source>
        <strain evidence="9 10">KACC14197</strain>
    </source>
</reference>
<comment type="subcellular location">
    <subcellularLocation>
        <location evidence="1 7">Cell membrane</location>
        <topology evidence="1 7">Multi-pass membrane protein</topology>
    </subcellularLocation>
</comment>
<gene>
    <name evidence="9" type="ORF">WMW72_18250</name>
</gene>
<dbReference type="PROSITE" id="PS50928">
    <property type="entry name" value="ABC_TM1"/>
    <property type="match status" value="1"/>
</dbReference>
<keyword evidence="3" id="KW-1003">Cell membrane</keyword>
<dbReference type="SUPFAM" id="SSF161098">
    <property type="entry name" value="MetI-like"/>
    <property type="match status" value="1"/>
</dbReference>
<evidence type="ECO:0000313" key="10">
    <source>
        <dbReference type="Proteomes" id="UP001469365"/>
    </source>
</evidence>
<evidence type="ECO:0000256" key="3">
    <source>
        <dbReference type="ARBA" id="ARBA00022475"/>
    </source>
</evidence>
<proteinExistence type="inferred from homology"/>
<feature type="transmembrane region" description="Helical" evidence="7">
    <location>
        <begin position="215"/>
        <end position="236"/>
    </location>
</feature>
<dbReference type="Pfam" id="PF00528">
    <property type="entry name" value="BPD_transp_1"/>
    <property type="match status" value="1"/>
</dbReference>
<keyword evidence="6 7" id="KW-0472">Membrane</keyword>
<dbReference type="EMBL" id="JBBPCC010000011">
    <property type="protein sequence ID" value="MEK8129849.1"/>
    <property type="molecule type" value="Genomic_DNA"/>
</dbReference>
<protein>
    <submittedName>
        <fullName evidence="9">ABC transporter permease</fullName>
    </submittedName>
</protein>
<evidence type="ECO:0000256" key="4">
    <source>
        <dbReference type="ARBA" id="ARBA00022692"/>
    </source>
</evidence>
<dbReference type="RefSeq" id="WP_341416958.1">
    <property type="nucleotide sequence ID" value="NZ_JBBPCC010000011.1"/>
</dbReference>
<accession>A0ABU9DLW7</accession>
<comment type="similarity">
    <text evidence="7">Belongs to the binding-protein-dependent transport system permease family.</text>
</comment>
<evidence type="ECO:0000256" key="1">
    <source>
        <dbReference type="ARBA" id="ARBA00004651"/>
    </source>
</evidence>
<keyword evidence="5 7" id="KW-1133">Transmembrane helix</keyword>
<dbReference type="Proteomes" id="UP001469365">
    <property type="component" value="Unassembled WGS sequence"/>
</dbReference>
<dbReference type="PANTHER" id="PTHR30151">
    <property type="entry name" value="ALKANE SULFONATE ABC TRANSPORTER-RELATED, MEMBRANE SUBUNIT"/>
    <property type="match status" value="1"/>
</dbReference>